<gene>
    <name evidence="1" type="ORF">EDD69_101173</name>
</gene>
<dbReference type="Pfam" id="PF07307">
    <property type="entry name" value="HEPPP_synt_1"/>
    <property type="match status" value="1"/>
</dbReference>
<dbReference type="RefSeq" id="WP_132947074.1">
    <property type="nucleotide sequence ID" value="NZ_SLUL01000001.1"/>
</dbReference>
<accession>A0A4R1QI66</accession>
<sequence>MVLEQLQKRIEAVKERIEQAITHPYLCRYMNPRMIDEDRIAFSLSMLDAANIDRNIAEDYVFTMMLIQIALDTHDEVDEHEAMHLRQLTVLAGDLYSGLYYQFLANNHGMALIRLFAEAIKEINVQKIRLQRGNVDAIERFRCLGTIESALICKLAQYVNAENWSEFAYYFFSLKRLSDENKKEKAVADYVEHCKRKLNDLLHSQPMHEDMKGRLYHLLDQST</sequence>
<dbReference type="OrthoDB" id="2417886at2"/>
<dbReference type="GO" id="GO:0009234">
    <property type="term" value="P:menaquinone biosynthetic process"/>
    <property type="evidence" value="ECO:0007669"/>
    <property type="project" value="InterPro"/>
</dbReference>
<organism evidence="1 2">
    <name type="scientific">Thermolongibacillus altinsuensis</name>
    <dbReference type="NCBI Taxonomy" id="575256"/>
    <lineage>
        <taxon>Bacteria</taxon>
        <taxon>Bacillati</taxon>
        <taxon>Bacillota</taxon>
        <taxon>Bacilli</taxon>
        <taxon>Bacillales</taxon>
        <taxon>Anoxybacillaceae</taxon>
        <taxon>Thermolongibacillus</taxon>
    </lineage>
</organism>
<keyword evidence="2" id="KW-1185">Reference proteome</keyword>
<protein>
    <submittedName>
        <fullName evidence="1">Heptaprenyl diphosphate synthase</fullName>
    </submittedName>
</protein>
<dbReference type="EMBL" id="SLUL01000001">
    <property type="protein sequence ID" value="TCL53166.1"/>
    <property type="molecule type" value="Genomic_DNA"/>
</dbReference>
<dbReference type="AlphaFoldDB" id="A0A4R1QI66"/>
<dbReference type="Proteomes" id="UP000295658">
    <property type="component" value="Unassembled WGS sequence"/>
</dbReference>
<reference evidence="1 2" key="1">
    <citation type="submission" date="2019-03" db="EMBL/GenBank/DDBJ databases">
        <title>Genomic Encyclopedia of Type Strains, Phase IV (KMG-IV): sequencing the most valuable type-strain genomes for metagenomic binning, comparative biology and taxonomic classification.</title>
        <authorList>
            <person name="Goeker M."/>
        </authorList>
    </citation>
    <scope>NUCLEOTIDE SEQUENCE [LARGE SCALE GENOMIC DNA]</scope>
    <source>
        <strain evidence="1 2">DSM 24979</strain>
    </source>
</reference>
<proteinExistence type="predicted"/>
<evidence type="ECO:0000313" key="2">
    <source>
        <dbReference type="Proteomes" id="UP000295658"/>
    </source>
</evidence>
<evidence type="ECO:0000313" key="1">
    <source>
        <dbReference type="EMBL" id="TCL53166.1"/>
    </source>
</evidence>
<comment type="caution">
    <text evidence="1">The sequence shown here is derived from an EMBL/GenBank/DDBJ whole genome shotgun (WGS) entry which is preliminary data.</text>
</comment>
<dbReference type="InterPro" id="IPR009920">
    <property type="entry name" value="HEPPP_synth_su1"/>
</dbReference>
<dbReference type="Gene3D" id="1.20.120.1450">
    <property type="match status" value="1"/>
</dbReference>
<name>A0A4R1QI66_9BACL</name>